<dbReference type="Proteomes" id="UP001523550">
    <property type="component" value="Unassembled WGS sequence"/>
</dbReference>
<keyword evidence="2" id="KW-0472">Membrane</keyword>
<feature type="transmembrane region" description="Helical" evidence="2">
    <location>
        <begin position="7"/>
        <end position="29"/>
    </location>
</feature>
<evidence type="ECO:0000313" key="3">
    <source>
        <dbReference type="EMBL" id="MCP1728392.1"/>
    </source>
</evidence>
<dbReference type="PANTHER" id="PTHR33219">
    <property type="entry name" value="YLMG HOMOLOG PROTEIN 2, CHLOROPLASTIC"/>
    <property type="match status" value="1"/>
</dbReference>
<keyword evidence="4" id="KW-1185">Reference proteome</keyword>
<feature type="transmembrane region" description="Helical" evidence="2">
    <location>
        <begin position="166"/>
        <end position="191"/>
    </location>
</feature>
<dbReference type="PANTHER" id="PTHR33219:SF14">
    <property type="entry name" value="PROTEIN COFACTOR ASSEMBLY OF COMPLEX C SUBUNIT B CCB3, CHLOROPLASTIC-RELATED"/>
    <property type="match status" value="1"/>
</dbReference>
<reference evidence="3 4" key="1">
    <citation type="submission" date="2022-03" db="EMBL/GenBank/DDBJ databases">
        <title>Genomic Encyclopedia of Type Strains, Phase III (KMG-III): the genomes of soil and plant-associated and newly described type strains.</title>
        <authorList>
            <person name="Whitman W."/>
        </authorList>
    </citation>
    <scope>NUCLEOTIDE SEQUENCE [LARGE SCALE GENOMIC DNA]</scope>
    <source>
        <strain evidence="3 4">BSker1</strain>
    </source>
</reference>
<accession>A0ABT1GEL7</accession>
<gene>
    <name evidence="3" type="ORF">J2T60_002392</name>
</gene>
<keyword evidence="2" id="KW-1133">Transmembrane helix</keyword>
<comment type="similarity">
    <text evidence="1">Belongs to the YggT family.</text>
</comment>
<name>A0ABT1GEL7_9GAMM</name>
<dbReference type="RefSeq" id="WP_253450439.1">
    <property type="nucleotide sequence ID" value="NZ_JALJYF010000002.1"/>
</dbReference>
<feature type="transmembrane region" description="Helical" evidence="2">
    <location>
        <begin position="107"/>
        <end position="128"/>
    </location>
</feature>
<keyword evidence="2" id="KW-0812">Transmembrane</keyword>
<sequence length="192" mass="21519">MDTLATPLSFLVNTLISLYTLAVLLRFVLQKLRADYYNPLSQLVIRATDPVMKPLHRVMPAWRGFDLAAILLMLVLQAINILLLALIQSRLGVLDPIQLPFYAALKIIHLSIMLFIFTILIQVIVSWLSPGNPNPVLGAIWQLNRPLLQPVRRLMPDLGGIDLSPMLVIIFLFFLNLLLQGIMAGLPLAMYG</sequence>
<dbReference type="EMBL" id="JALJYF010000002">
    <property type="protein sequence ID" value="MCP1728392.1"/>
    <property type="molecule type" value="Genomic_DNA"/>
</dbReference>
<feature type="transmembrane region" description="Helical" evidence="2">
    <location>
        <begin position="67"/>
        <end position="87"/>
    </location>
</feature>
<organism evidence="3 4">
    <name type="scientific">Natronospira proteinivora</name>
    <dbReference type="NCBI Taxonomy" id="1807133"/>
    <lineage>
        <taxon>Bacteria</taxon>
        <taxon>Pseudomonadati</taxon>
        <taxon>Pseudomonadota</taxon>
        <taxon>Gammaproteobacteria</taxon>
        <taxon>Natronospirales</taxon>
        <taxon>Natronospiraceae</taxon>
        <taxon>Natronospira</taxon>
    </lineage>
</organism>
<comment type="caution">
    <text evidence="3">The sequence shown here is derived from an EMBL/GenBank/DDBJ whole genome shotgun (WGS) entry which is preliminary data.</text>
</comment>
<evidence type="ECO:0000313" key="4">
    <source>
        <dbReference type="Proteomes" id="UP001523550"/>
    </source>
</evidence>
<proteinExistence type="inferred from homology"/>
<evidence type="ECO:0000256" key="2">
    <source>
        <dbReference type="SAM" id="Phobius"/>
    </source>
</evidence>
<dbReference type="Pfam" id="PF02325">
    <property type="entry name" value="CCB3_YggT"/>
    <property type="match status" value="2"/>
</dbReference>
<dbReference type="InterPro" id="IPR003425">
    <property type="entry name" value="CCB3/YggT"/>
</dbReference>
<evidence type="ECO:0000256" key="1">
    <source>
        <dbReference type="ARBA" id="ARBA00010894"/>
    </source>
</evidence>
<protein>
    <submittedName>
        <fullName evidence="3">YggT family protein</fullName>
    </submittedName>
</protein>